<dbReference type="OrthoDB" id="547161at2"/>
<dbReference type="AlphaFoldDB" id="A0A161Q4Y8"/>
<accession>A0A161Q4Y8</accession>
<feature type="region of interest" description="Disordered" evidence="1">
    <location>
        <begin position="1"/>
        <end position="33"/>
    </location>
</feature>
<feature type="compositionally biased region" description="Low complexity" evidence="1">
    <location>
        <begin position="311"/>
        <end position="321"/>
    </location>
</feature>
<dbReference type="SUPFAM" id="SSF51197">
    <property type="entry name" value="Clavaminate synthase-like"/>
    <property type="match status" value="1"/>
</dbReference>
<dbReference type="GeneID" id="97243124"/>
<feature type="compositionally biased region" description="Low complexity" evidence="1">
    <location>
        <begin position="1"/>
        <end position="24"/>
    </location>
</feature>
<name>A0A161Q4Y8_9PROT</name>
<reference evidence="2 3" key="1">
    <citation type="submission" date="2015-12" db="EMBL/GenBank/DDBJ databases">
        <title>Genome sequence of Tistrella mobilis MCCC 1A02139.</title>
        <authorList>
            <person name="Lu L."/>
            <person name="Lai Q."/>
            <person name="Shao Z."/>
            <person name="Qian P."/>
        </authorList>
    </citation>
    <scope>NUCLEOTIDE SEQUENCE [LARGE SCALE GENOMIC DNA]</scope>
    <source>
        <strain evidence="2 3">MCCC 1A02139</strain>
    </source>
</reference>
<feature type="compositionally biased region" description="Low complexity" evidence="1">
    <location>
        <begin position="263"/>
        <end position="273"/>
    </location>
</feature>
<feature type="compositionally biased region" description="Low complexity" evidence="1">
    <location>
        <begin position="328"/>
        <end position="342"/>
    </location>
</feature>
<feature type="region of interest" description="Disordered" evidence="1">
    <location>
        <begin position="303"/>
        <end position="348"/>
    </location>
</feature>
<evidence type="ECO:0008006" key="4">
    <source>
        <dbReference type="Google" id="ProtNLM"/>
    </source>
</evidence>
<feature type="region of interest" description="Disordered" evidence="1">
    <location>
        <begin position="256"/>
        <end position="278"/>
    </location>
</feature>
<proteinExistence type="predicted"/>
<dbReference type="Gene3D" id="2.60.120.620">
    <property type="entry name" value="q2cbj1_9rhob like domain"/>
    <property type="match status" value="1"/>
</dbReference>
<evidence type="ECO:0000313" key="2">
    <source>
        <dbReference type="EMBL" id="KYO53557.1"/>
    </source>
</evidence>
<dbReference type="RefSeq" id="WP_062763586.1">
    <property type="nucleotide sequence ID" value="NZ_CP121045.1"/>
</dbReference>
<dbReference type="EMBL" id="LPZR01000112">
    <property type="protein sequence ID" value="KYO53557.1"/>
    <property type="molecule type" value="Genomic_DNA"/>
</dbReference>
<evidence type="ECO:0000313" key="3">
    <source>
        <dbReference type="Proteomes" id="UP000075787"/>
    </source>
</evidence>
<organism evidence="2 3">
    <name type="scientific">Tistrella mobilis</name>
    <dbReference type="NCBI Taxonomy" id="171437"/>
    <lineage>
        <taxon>Bacteria</taxon>
        <taxon>Pseudomonadati</taxon>
        <taxon>Pseudomonadota</taxon>
        <taxon>Alphaproteobacteria</taxon>
        <taxon>Geminicoccales</taxon>
        <taxon>Geminicoccaceae</taxon>
        <taxon>Tistrella</taxon>
    </lineage>
</organism>
<evidence type="ECO:0000256" key="1">
    <source>
        <dbReference type="SAM" id="MobiDB-lite"/>
    </source>
</evidence>
<sequence length="348" mass="36932">MDAPTASAAPAATSPSAATAATSPFDRAPERDLVNPIPLTADDIAGFREKGYIALRGLLTPDCTDALRAEALKSVVAARDIGATYGDTFRRLTYALGETDTFKAVYTARAFRKVLGTLTGTRLIMTEAQGFELNSERNGFPWHYGSLSFRFIRPQDMGYSIWIPLDPIDPTGQGGGMAYIPETLFSARGNFQMSSLLSARLIAGESIADISAGLAQVYNENSILMTGLFERHREEDHFAVGDAFVFNKYVWHRSSPLRPGPTGAPHRAAGSPAGRRRAFPSGSRCVSVSMAWSIPLAAVPRATRRPDPRAAGRAGVGAVRACPGDTHGAPGRAGPTAGAKPPLSGTPL</sequence>
<protein>
    <recommendedName>
        <fullName evidence="4">Phytanoyl-CoA dioxygenase</fullName>
    </recommendedName>
</protein>
<comment type="caution">
    <text evidence="2">The sequence shown here is derived from an EMBL/GenBank/DDBJ whole genome shotgun (WGS) entry which is preliminary data.</text>
</comment>
<dbReference type="Proteomes" id="UP000075787">
    <property type="component" value="Unassembled WGS sequence"/>
</dbReference>
<gene>
    <name evidence="2" type="ORF">AUP44_00495</name>
</gene>